<feature type="region of interest" description="Disordered" evidence="1">
    <location>
        <begin position="776"/>
        <end position="797"/>
    </location>
</feature>
<feature type="compositionally biased region" description="Polar residues" evidence="1">
    <location>
        <begin position="39"/>
        <end position="48"/>
    </location>
</feature>
<feature type="region of interest" description="Disordered" evidence="1">
    <location>
        <begin position="571"/>
        <end position="620"/>
    </location>
</feature>
<dbReference type="AlphaFoldDB" id="A0A5A9NP20"/>
<dbReference type="EMBL" id="SOYY01000015">
    <property type="protein sequence ID" value="KAA0711238.1"/>
    <property type="molecule type" value="Genomic_DNA"/>
</dbReference>
<gene>
    <name evidence="2" type="ORF">E1301_Tti002654</name>
</gene>
<proteinExistence type="predicted"/>
<feature type="compositionally biased region" description="Low complexity" evidence="1">
    <location>
        <begin position="136"/>
        <end position="156"/>
    </location>
</feature>
<dbReference type="Proteomes" id="UP000324632">
    <property type="component" value="Chromosome 15"/>
</dbReference>
<dbReference type="PANTHER" id="PTHR23039">
    <property type="entry name" value="NANCE-HORAN SYNDROME PROTEIN"/>
    <property type="match status" value="1"/>
</dbReference>
<feature type="compositionally biased region" description="Polar residues" evidence="1">
    <location>
        <begin position="12"/>
        <end position="22"/>
    </location>
</feature>
<evidence type="ECO:0000313" key="2">
    <source>
        <dbReference type="EMBL" id="KAA0711238.1"/>
    </source>
</evidence>
<feature type="compositionally biased region" description="Polar residues" evidence="1">
    <location>
        <begin position="465"/>
        <end position="493"/>
    </location>
</feature>
<dbReference type="InterPro" id="IPR024845">
    <property type="entry name" value="NHS-like"/>
</dbReference>
<feature type="compositionally biased region" description="Polar residues" evidence="1">
    <location>
        <begin position="681"/>
        <end position="694"/>
    </location>
</feature>
<feature type="compositionally biased region" description="Polar residues" evidence="1">
    <location>
        <begin position="168"/>
        <end position="189"/>
    </location>
</feature>
<feature type="compositionally biased region" description="Low complexity" evidence="1">
    <location>
        <begin position="441"/>
        <end position="454"/>
    </location>
</feature>
<dbReference type="GO" id="GO:0030154">
    <property type="term" value="P:cell differentiation"/>
    <property type="evidence" value="ECO:0007669"/>
    <property type="project" value="TreeGrafter"/>
</dbReference>
<feature type="region of interest" description="Disordered" evidence="1">
    <location>
        <begin position="441"/>
        <end position="505"/>
    </location>
</feature>
<feature type="region of interest" description="Disordered" evidence="1">
    <location>
        <begin position="1"/>
        <end position="60"/>
    </location>
</feature>
<feature type="compositionally biased region" description="Low complexity" evidence="1">
    <location>
        <begin position="198"/>
        <end position="213"/>
    </location>
</feature>
<reference evidence="2 3" key="1">
    <citation type="journal article" date="2019" name="Mol. Ecol. Resour.">
        <title>Chromosome-level genome assembly of Triplophysa tibetana, a fish adapted to the harsh high-altitude environment of the Tibetan Plateau.</title>
        <authorList>
            <person name="Yang X."/>
            <person name="Liu H."/>
            <person name="Ma Z."/>
            <person name="Zou Y."/>
            <person name="Zou M."/>
            <person name="Mao Y."/>
            <person name="Li X."/>
            <person name="Wang H."/>
            <person name="Chen T."/>
            <person name="Wang W."/>
            <person name="Yang R."/>
        </authorList>
    </citation>
    <scope>NUCLEOTIDE SEQUENCE [LARGE SCALE GENOMIC DNA]</scope>
    <source>
        <strain evidence="2">TTIB1903HZAU</strain>
        <tissue evidence="2">Muscle</tissue>
    </source>
</reference>
<sequence length="841" mass="90340">MSAPVAVCPVTPTHSDSSSQPSDYAESWDFYMDYPGPRSEQSLSSQMMRSAGSEKNPGVISSGSYNNGFLSAHCHDNGIKLKPVSSPDKVHRLTSPSSGYSSQSITPMAGTPVTSLIRAKSPAGRPKPKVPERKSSLLSSISSSSTSLSSNTSDSIKNIPPPPPLPDITSQCVTPVSTSNSLTAITKDSTPPPLPDVSSASEENSTSHSSPPEMCDSLLNDCLDFTPPPPKVSETLSLNDGTIITPLISPKPPSCIPAPPPPPPPPPLPKGLQTAAICKTETSCTSSKCKSTVPVKIKKGLDRTEDSQRPRRPKITAQALQMVHLRPVKLKHIESVFTAVSVKHFNGQAQRNSQTCSGKSLKKETAEQTVTAICEAEHPVKMSVSLVNKCMQNLPEASSCSLIPGPDNPVNNTKTCQNVLTPMEFPEPLSTSCDLTFHEIQQSTNSSPTPQSTPLTEKPPISPKKPNTSLIIPPCNNVSVSKGHQLQQPQETEVTPEPDQGSGTFSTNIIHLQEIPLELEAEEESHSGSSTPVVKSRLSLSSELSSNSLQDLELSDPTMHDHDHEFELNDLELSDDKSTSDDGSSSSSGSLNFKEEENEDNGAGFDSSVESSSVENAKGVSVEEMVTPVRTRTTEDLFAAIHRSKRKILGRGDSEEDRCRNITPSPPITPTGSCPSLPSLPRQTSSIQRNLRRSSTSNDSFKALLLKKGSRSESSFRMSASEILKCTDPRVQRAPESPQSDGLCTSPTRTRRAAEEWARTEGTLHRLSAGQTCLKYGRSRTPPSAASSRYNTRSHIPNRPMTAISEREGEVAESQDCCIGIDTSFMLPLSSSGTVCTQRST</sequence>
<feature type="compositionally biased region" description="Basic and acidic residues" evidence="1">
    <location>
        <begin position="650"/>
        <end position="660"/>
    </location>
</feature>
<feature type="region of interest" description="Disordered" evidence="1">
    <location>
        <begin position="80"/>
        <end position="215"/>
    </location>
</feature>
<dbReference type="PANTHER" id="PTHR23039:SF3">
    <property type="entry name" value="NHS-LIKE PROTEIN 1"/>
    <property type="match status" value="1"/>
</dbReference>
<organism evidence="2 3">
    <name type="scientific">Triplophysa tibetana</name>
    <dbReference type="NCBI Taxonomy" id="1572043"/>
    <lineage>
        <taxon>Eukaryota</taxon>
        <taxon>Metazoa</taxon>
        <taxon>Chordata</taxon>
        <taxon>Craniata</taxon>
        <taxon>Vertebrata</taxon>
        <taxon>Euteleostomi</taxon>
        <taxon>Actinopterygii</taxon>
        <taxon>Neopterygii</taxon>
        <taxon>Teleostei</taxon>
        <taxon>Ostariophysi</taxon>
        <taxon>Cypriniformes</taxon>
        <taxon>Nemacheilidae</taxon>
        <taxon>Triplophysa</taxon>
    </lineage>
</organism>
<evidence type="ECO:0000313" key="3">
    <source>
        <dbReference type="Proteomes" id="UP000324632"/>
    </source>
</evidence>
<keyword evidence="3" id="KW-1185">Reference proteome</keyword>
<feature type="compositionally biased region" description="Polar residues" evidence="1">
    <location>
        <begin position="94"/>
        <end position="106"/>
    </location>
</feature>
<feature type="compositionally biased region" description="Low complexity" evidence="1">
    <location>
        <begin position="581"/>
        <end position="590"/>
    </location>
</feature>
<comment type="caution">
    <text evidence="2">The sequence shown here is derived from an EMBL/GenBank/DDBJ whole genome shotgun (WGS) entry which is preliminary data.</text>
</comment>
<accession>A0A5A9NP20</accession>
<evidence type="ECO:0000256" key="1">
    <source>
        <dbReference type="SAM" id="MobiDB-lite"/>
    </source>
</evidence>
<name>A0A5A9NP20_9TELE</name>
<protein>
    <submittedName>
        <fullName evidence="2">NHS-like protein 1</fullName>
    </submittedName>
</protein>
<feature type="compositionally biased region" description="Low complexity" evidence="1">
    <location>
        <begin position="779"/>
        <end position="789"/>
    </location>
</feature>
<feature type="region of interest" description="Disordered" evidence="1">
    <location>
        <begin position="649"/>
        <end position="694"/>
    </location>
</feature>
<dbReference type="Pfam" id="PF15273">
    <property type="entry name" value="NHS"/>
    <property type="match status" value="1"/>
</dbReference>